<name>A0AAD7F375_9AGAR</name>
<organism evidence="1 2">
    <name type="scientific">Mycena albidolilacea</name>
    <dbReference type="NCBI Taxonomy" id="1033008"/>
    <lineage>
        <taxon>Eukaryota</taxon>
        <taxon>Fungi</taxon>
        <taxon>Dikarya</taxon>
        <taxon>Basidiomycota</taxon>
        <taxon>Agaricomycotina</taxon>
        <taxon>Agaricomycetes</taxon>
        <taxon>Agaricomycetidae</taxon>
        <taxon>Agaricales</taxon>
        <taxon>Marasmiineae</taxon>
        <taxon>Mycenaceae</taxon>
        <taxon>Mycena</taxon>
    </lineage>
</organism>
<protein>
    <submittedName>
        <fullName evidence="1">Uncharacterized protein</fullName>
    </submittedName>
</protein>
<evidence type="ECO:0000313" key="1">
    <source>
        <dbReference type="EMBL" id="KAJ7367127.1"/>
    </source>
</evidence>
<feature type="non-terminal residue" evidence="1">
    <location>
        <position position="50"/>
    </location>
</feature>
<dbReference type="Proteomes" id="UP001218218">
    <property type="component" value="Unassembled WGS sequence"/>
</dbReference>
<comment type="caution">
    <text evidence="1">The sequence shown here is derived from an EMBL/GenBank/DDBJ whole genome shotgun (WGS) entry which is preliminary data.</text>
</comment>
<sequence>LFTTLLLFCEPTRPANLWMEFWHHICDDLSRWLQTMGHNPTEEDVYNYSL</sequence>
<gene>
    <name evidence="1" type="ORF">DFH08DRAFT_635349</name>
</gene>
<proteinExistence type="predicted"/>
<accession>A0AAD7F375</accession>
<keyword evidence="2" id="KW-1185">Reference proteome</keyword>
<dbReference type="EMBL" id="JARIHO010000002">
    <property type="protein sequence ID" value="KAJ7367127.1"/>
    <property type="molecule type" value="Genomic_DNA"/>
</dbReference>
<dbReference type="AlphaFoldDB" id="A0AAD7F375"/>
<feature type="non-terminal residue" evidence="1">
    <location>
        <position position="1"/>
    </location>
</feature>
<evidence type="ECO:0000313" key="2">
    <source>
        <dbReference type="Proteomes" id="UP001218218"/>
    </source>
</evidence>
<reference evidence="1" key="1">
    <citation type="submission" date="2023-03" db="EMBL/GenBank/DDBJ databases">
        <title>Massive genome expansion in bonnet fungi (Mycena s.s.) driven by repeated elements and novel gene families across ecological guilds.</title>
        <authorList>
            <consortium name="Lawrence Berkeley National Laboratory"/>
            <person name="Harder C.B."/>
            <person name="Miyauchi S."/>
            <person name="Viragh M."/>
            <person name="Kuo A."/>
            <person name="Thoen E."/>
            <person name="Andreopoulos B."/>
            <person name="Lu D."/>
            <person name="Skrede I."/>
            <person name="Drula E."/>
            <person name="Henrissat B."/>
            <person name="Morin E."/>
            <person name="Kohler A."/>
            <person name="Barry K."/>
            <person name="LaButti K."/>
            <person name="Morin E."/>
            <person name="Salamov A."/>
            <person name="Lipzen A."/>
            <person name="Mereny Z."/>
            <person name="Hegedus B."/>
            <person name="Baldrian P."/>
            <person name="Stursova M."/>
            <person name="Weitz H."/>
            <person name="Taylor A."/>
            <person name="Grigoriev I.V."/>
            <person name="Nagy L.G."/>
            <person name="Martin F."/>
            <person name="Kauserud H."/>
        </authorList>
    </citation>
    <scope>NUCLEOTIDE SEQUENCE</scope>
    <source>
        <strain evidence="1">CBHHK002</strain>
    </source>
</reference>